<evidence type="ECO:0000259" key="9">
    <source>
        <dbReference type="Pfam" id="PF23598"/>
    </source>
</evidence>
<dbReference type="InterPro" id="IPR041118">
    <property type="entry name" value="Rx_N"/>
</dbReference>
<dbReference type="InterPro" id="IPR058922">
    <property type="entry name" value="WHD_DRP"/>
</dbReference>
<keyword evidence="5" id="KW-0611">Plant defense</keyword>
<dbReference type="OMA" id="YCCISIR"/>
<feature type="domain" description="Disease resistance protein winged helix" evidence="8">
    <location>
        <begin position="175"/>
        <end position="246"/>
    </location>
</feature>
<dbReference type="PaxDb" id="39947-A0A0P0Y0B8"/>
<keyword evidence="4" id="KW-0547">Nucleotide-binding</keyword>
<sequence length="651" mass="74342">MAEAVILAISKIGTTLGEEATKAVLAKLSEKVTNLKNLPRNVTRIEKELKMMNNVIQDLGTADIRKNTVKGWIAEVRKLAYHVEDVMDKYLYHAHQMQEDGKMKKFVKGAQYIKIFDEIADEIVRMEEEIKHVKDLMKCQLRNEMIKNDHVRAILNLSYHDMPGDLRNCFLYCSMFPEDYSMSRESLVRLWVAEGFVVRKDGNKPEDVAEGNLMELIHRNMLEVVENDELSRVSTCKMHDIVRNLALDVAKEEMFGSASDNGTMTQLDTEVRRFSTCGWKDDSAPRVSFPHLRTLLSLQAVSSSTSMLNSIFSGSNYLSVLELQDSEISEVPTSIGNLFNLRYIGLRRTNVSKLPECIENLSNLQTLDIKQTKIVKLPRGIVKVKKLRHLIADRYADEKRTEFRYFIGVEAPKGLSGLEELQTLETVQASKELAEQLEKLTKLQNLWIDNISATNCAKLFTALSKMPLLSSLLLSACDEKEVLCFQNLNPISKMFHRLIVRGQWATGTLELPIFQEHGKNLRYLALSWCQLGEDPLRVLGLHVPNLTYLRLNNMNSANRLIITAGSFPKLKTIVLKLMPNVNRLKIADDALPVIEGLYIDSLAGLERVPVGIENLFSLKKLWLLNLHQDFKADWIHREMHRKMQHVPDLRV</sequence>
<keyword evidence="12" id="KW-1267">Proteomics identification</keyword>
<dbReference type="EMBL" id="AP014967">
    <property type="protein sequence ID" value="BAT13317.1"/>
    <property type="molecule type" value="Genomic_DNA"/>
</dbReference>
<name>A0A0P0Y0B8_ORYSJ</name>
<dbReference type="FunCoup" id="A0A0P0Y0B8">
    <property type="interactions" value="4"/>
</dbReference>
<keyword evidence="3" id="KW-0677">Repeat</keyword>
<keyword evidence="6" id="KW-0175">Coiled coil</keyword>
<dbReference type="eggNOG" id="KOG4658">
    <property type="taxonomic scope" value="Eukaryota"/>
</dbReference>
<evidence type="ECO:0000259" key="7">
    <source>
        <dbReference type="Pfam" id="PF18052"/>
    </source>
</evidence>
<dbReference type="SUPFAM" id="SSF52058">
    <property type="entry name" value="L domain-like"/>
    <property type="match status" value="1"/>
</dbReference>
<dbReference type="InParanoid" id="A0A0P0Y0B8"/>
<dbReference type="Gene3D" id="3.80.10.10">
    <property type="entry name" value="Ribonuclease Inhibitor"/>
    <property type="match status" value="1"/>
</dbReference>
<keyword evidence="11" id="KW-1185">Reference proteome</keyword>
<evidence type="ECO:0000256" key="4">
    <source>
        <dbReference type="ARBA" id="ARBA00022741"/>
    </source>
</evidence>
<evidence type="ECO:0000256" key="5">
    <source>
        <dbReference type="ARBA" id="ARBA00022821"/>
    </source>
</evidence>
<dbReference type="Pfam" id="PF18052">
    <property type="entry name" value="Rx_N"/>
    <property type="match status" value="1"/>
</dbReference>
<dbReference type="PANTHER" id="PTHR23155">
    <property type="entry name" value="DISEASE RESISTANCE PROTEIN RP"/>
    <property type="match status" value="1"/>
</dbReference>
<dbReference type="GO" id="GO:0009626">
    <property type="term" value="P:plant-type hypersensitive response"/>
    <property type="evidence" value="ECO:0007669"/>
    <property type="project" value="UniProtKB-ARBA"/>
</dbReference>
<dbReference type="InterPro" id="IPR032675">
    <property type="entry name" value="LRR_dom_sf"/>
</dbReference>
<feature type="domain" description="Disease resistance R13L4/SHOC-2-like LRR" evidence="9">
    <location>
        <begin position="297"/>
        <end position="626"/>
    </location>
</feature>
<dbReference type="PANTHER" id="PTHR23155:SF1216">
    <property type="entry name" value="OS04G0219600 PROTEIN"/>
    <property type="match status" value="1"/>
</dbReference>
<dbReference type="Proteomes" id="UP000059680">
    <property type="component" value="Chromosome 11"/>
</dbReference>
<evidence type="ECO:0000313" key="10">
    <source>
        <dbReference type="EMBL" id="BAT13317.1"/>
    </source>
</evidence>
<evidence type="ECO:0000256" key="1">
    <source>
        <dbReference type="ARBA" id="ARBA00008894"/>
    </source>
</evidence>
<reference evidence="10 11" key="2">
    <citation type="journal article" date="2013" name="Plant Cell Physiol.">
        <title>Rice Annotation Project Database (RAP-DB): an integrative and interactive database for rice genomics.</title>
        <authorList>
            <person name="Sakai H."/>
            <person name="Lee S.S."/>
            <person name="Tanaka T."/>
            <person name="Numa H."/>
            <person name="Kim J."/>
            <person name="Kawahara Y."/>
            <person name="Wakimoto H."/>
            <person name="Yang C.C."/>
            <person name="Iwamoto M."/>
            <person name="Abe T."/>
            <person name="Yamada Y."/>
            <person name="Muto A."/>
            <person name="Inokuchi H."/>
            <person name="Ikemura T."/>
            <person name="Matsumoto T."/>
            <person name="Sasaki T."/>
            <person name="Itoh T."/>
        </authorList>
    </citation>
    <scope>NUCLEOTIDE SEQUENCE [LARGE SCALE GENOMIC DNA]</scope>
    <source>
        <strain evidence="11">cv. Nipponbare</strain>
    </source>
</reference>
<evidence type="ECO:0000259" key="8">
    <source>
        <dbReference type="Pfam" id="PF23559"/>
    </source>
</evidence>
<dbReference type="FunFam" id="1.10.10.10:FF:000322">
    <property type="entry name" value="Probable disease resistance protein At1g63360"/>
    <property type="match status" value="1"/>
</dbReference>
<dbReference type="InterPro" id="IPR055414">
    <property type="entry name" value="LRR_R13L4/SHOC2-like"/>
</dbReference>
<dbReference type="Gramene" id="Os11t0229300-00">
    <property type="protein sequence ID" value="Os11t0229300-00"/>
    <property type="gene ID" value="Os11g0229300"/>
</dbReference>
<dbReference type="GO" id="GO:0098542">
    <property type="term" value="P:defense response to other organism"/>
    <property type="evidence" value="ECO:0000318"/>
    <property type="project" value="GO_Central"/>
</dbReference>
<reference evidence="10 11" key="3">
    <citation type="journal article" date="2013" name="Rice">
        <title>Improvement of the Oryza sativa Nipponbare reference genome using next generation sequence and optical map data.</title>
        <authorList>
            <person name="Kawahara Y."/>
            <person name="de la Bastide M."/>
            <person name="Hamilton J.P."/>
            <person name="Kanamori H."/>
            <person name="McCombie W.R."/>
            <person name="Ouyang S."/>
            <person name="Schwartz D.C."/>
            <person name="Tanaka T."/>
            <person name="Wu J."/>
            <person name="Zhou S."/>
            <person name="Childs K.L."/>
            <person name="Davidson R.M."/>
            <person name="Lin H."/>
            <person name="Quesada-Ocampo L."/>
            <person name="Vaillancourt B."/>
            <person name="Sakai H."/>
            <person name="Lee S.S."/>
            <person name="Kim J."/>
            <person name="Numa H."/>
            <person name="Itoh T."/>
            <person name="Buell C.R."/>
            <person name="Matsumoto T."/>
        </authorList>
    </citation>
    <scope>NUCLEOTIDE SEQUENCE [LARGE SCALE GENOMIC DNA]</scope>
    <source>
        <strain evidence="11">cv. Nipponbare</strain>
    </source>
</reference>
<dbReference type="SMR" id="A0A0P0Y0B8"/>
<dbReference type="Gene3D" id="1.10.10.10">
    <property type="entry name" value="Winged helix-like DNA-binding domain superfamily/Winged helix DNA-binding domain"/>
    <property type="match status" value="1"/>
</dbReference>
<dbReference type="Pfam" id="PF23598">
    <property type="entry name" value="LRR_14"/>
    <property type="match status" value="1"/>
</dbReference>
<gene>
    <name evidence="10" type="ordered locus">Os11g0229300</name>
    <name evidence="10" type="ORF">OSNPB_110229300</name>
</gene>
<evidence type="ECO:0000313" key="11">
    <source>
        <dbReference type="Proteomes" id="UP000059680"/>
    </source>
</evidence>
<proteinExistence type="evidence at protein level"/>
<evidence type="ECO:0000256" key="2">
    <source>
        <dbReference type="ARBA" id="ARBA00022614"/>
    </source>
</evidence>
<dbReference type="GO" id="GO:0002758">
    <property type="term" value="P:innate immune response-activating signaling pathway"/>
    <property type="evidence" value="ECO:0007669"/>
    <property type="project" value="UniProtKB-ARBA"/>
</dbReference>
<dbReference type="InterPro" id="IPR036388">
    <property type="entry name" value="WH-like_DNA-bd_sf"/>
</dbReference>
<evidence type="ECO:0007829" key="12">
    <source>
        <dbReference type="PeptideAtlas" id="A0A0P0Y0B8"/>
    </source>
</evidence>
<dbReference type="Pfam" id="PF23559">
    <property type="entry name" value="WHD_DRP"/>
    <property type="match status" value="1"/>
</dbReference>
<reference evidence="11" key="1">
    <citation type="journal article" date="2005" name="Nature">
        <title>The map-based sequence of the rice genome.</title>
        <authorList>
            <consortium name="International rice genome sequencing project (IRGSP)"/>
            <person name="Matsumoto T."/>
            <person name="Wu J."/>
            <person name="Kanamori H."/>
            <person name="Katayose Y."/>
            <person name="Fujisawa M."/>
            <person name="Namiki N."/>
            <person name="Mizuno H."/>
            <person name="Yamamoto K."/>
            <person name="Antonio B.A."/>
            <person name="Baba T."/>
            <person name="Sakata K."/>
            <person name="Nagamura Y."/>
            <person name="Aoki H."/>
            <person name="Arikawa K."/>
            <person name="Arita K."/>
            <person name="Bito T."/>
            <person name="Chiden Y."/>
            <person name="Fujitsuka N."/>
            <person name="Fukunaka R."/>
            <person name="Hamada M."/>
            <person name="Harada C."/>
            <person name="Hayashi A."/>
            <person name="Hijishita S."/>
            <person name="Honda M."/>
            <person name="Hosokawa S."/>
            <person name="Ichikawa Y."/>
            <person name="Idonuma A."/>
            <person name="Iijima M."/>
            <person name="Ikeda M."/>
            <person name="Ikeno M."/>
            <person name="Ito K."/>
            <person name="Ito S."/>
            <person name="Ito T."/>
            <person name="Ito Y."/>
            <person name="Ito Y."/>
            <person name="Iwabuchi A."/>
            <person name="Kamiya K."/>
            <person name="Karasawa W."/>
            <person name="Kurita K."/>
            <person name="Katagiri S."/>
            <person name="Kikuta A."/>
            <person name="Kobayashi H."/>
            <person name="Kobayashi N."/>
            <person name="Machita K."/>
            <person name="Maehara T."/>
            <person name="Masukawa M."/>
            <person name="Mizubayashi T."/>
            <person name="Mukai Y."/>
            <person name="Nagasaki H."/>
            <person name="Nagata Y."/>
            <person name="Naito S."/>
            <person name="Nakashima M."/>
            <person name="Nakama Y."/>
            <person name="Nakamichi Y."/>
            <person name="Nakamura M."/>
            <person name="Meguro A."/>
            <person name="Negishi M."/>
            <person name="Ohta I."/>
            <person name="Ohta T."/>
            <person name="Okamoto M."/>
            <person name="Ono N."/>
            <person name="Saji S."/>
            <person name="Sakaguchi M."/>
            <person name="Sakai K."/>
            <person name="Shibata M."/>
            <person name="Shimokawa T."/>
            <person name="Song J."/>
            <person name="Takazaki Y."/>
            <person name="Terasawa K."/>
            <person name="Tsugane M."/>
            <person name="Tsuji K."/>
            <person name="Ueda S."/>
            <person name="Waki K."/>
            <person name="Yamagata H."/>
            <person name="Yamamoto M."/>
            <person name="Yamamoto S."/>
            <person name="Yamane H."/>
            <person name="Yoshiki S."/>
            <person name="Yoshihara R."/>
            <person name="Yukawa K."/>
            <person name="Zhong H."/>
            <person name="Yano M."/>
            <person name="Yuan Q."/>
            <person name="Ouyang S."/>
            <person name="Liu J."/>
            <person name="Jones K.M."/>
            <person name="Gansberger K."/>
            <person name="Moffat K."/>
            <person name="Hill J."/>
            <person name="Bera J."/>
            <person name="Fadrosh D."/>
            <person name="Jin S."/>
            <person name="Johri S."/>
            <person name="Kim M."/>
            <person name="Overton L."/>
            <person name="Reardon M."/>
            <person name="Tsitrin T."/>
            <person name="Vuong H."/>
            <person name="Weaver B."/>
            <person name="Ciecko A."/>
            <person name="Tallon L."/>
            <person name="Jackson J."/>
            <person name="Pai G."/>
            <person name="Aken S.V."/>
            <person name="Utterback T."/>
            <person name="Reidmuller S."/>
            <person name="Feldblyum T."/>
            <person name="Hsiao J."/>
            <person name="Zismann V."/>
            <person name="Iobst S."/>
            <person name="de Vazeille A.R."/>
            <person name="Buell C.R."/>
            <person name="Ying K."/>
            <person name="Li Y."/>
            <person name="Lu T."/>
            <person name="Huang Y."/>
            <person name="Zhao Q."/>
            <person name="Feng Q."/>
            <person name="Zhang L."/>
            <person name="Zhu J."/>
            <person name="Weng Q."/>
            <person name="Mu J."/>
            <person name="Lu Y."/>
            <person name="Fan D."/>
            <person name="Liu Y."/>
            <person name="Guan J."/>
            <person name="Zhang Y."/>
            <person name="Yu S."/>
            <person name="Liu X."/>
            <person name="Zhang Y."/>
            <person name="Hong G."/>
            <person name="Han B."/>
            <person name="Choisne N."/>
            <person name="Demange N."/>
            <person name="Orjeda G."/>
            <person name="Samain S."/>
            <person name="Cattolico L."/>
            <person name="Pelletier E."/>
            <person name="Couloux A."/>
            <person name="Segurens B."/>
            <person name="Wincker P."/>
            <person name="D'Hont A."/>
            <person name="Scarpelli C."/>
            <person name="Weissenbach J."/>
            <person name="Salanoubat M."/>
            <person name="Quetier F."/>
            <person name="Yu Y."/>
            <person name="Kim H.R."/>
            <person name="Rambo T."/>
            <person name="Currie J."/>
            <person name="Collura K."/>
            <person name="Luo M."/>
            <person name="Yang T."/>
            <person name="Ammiraju J.S.S."/>
            <person name="Engler F."/>
            <person name="Soderlund C."/>
            <person name="Wing R.A."/>
            <person name="Palmer L.E."/>
            <person name="de la Bastide M."/>
            <person name="Spiegel L."/>
            <person name="Nascimento L."/>
            <person name="Zutavern T."/>
            <person name="O'Shaughnessy A."/>
            <person name="Dike S."/>
            <person name="Dedhia N."/>
            <person name="Preston R."/>
            <person name="Balija V."/>
            <person name="McCombie W.R."/>
            <person name="Chow T."/>
            <person name="Chen H."/>
            <person name="Chung M."/>
            <person name="Chen C."/>
            <person name="Shaw J."/>
            <person name="Wu H."/>
            <person name="Hsiao K."/>
            <person name="Chao Y."/>
            <person name="Chu M."/>
            <person name="Cheng C."/>
            <person name="Hour A."/>
            <person name="Lee P."/>
            <person name="Lin S."/>
            <person name="Lin Y."/>
            <person name="Liou J."/>
            <person name="Liu S."/>
            <person name="Hsing Y."/>
            <person name="Raghuvanshi S."/>
            <person name="Mohanty A."/>
            <person name="Bharti A.K."/>
            <person name="Gaur A."/>
            <person name="Gupta V."/>
            <person name="Kumar D."/>
            <person name="Ravi V."/>
            <person name="Vij S."/>
            <person name="Kapur A."/>
            <person name="Khurana P."/>
            <person name="Khurana P."/>
            <person name="Khurana J.P."/>
            <person name="Tyagi A.K."/>
            <person name="Gaikwad K."/>
            <person name="Singh A."/>
            <person name="Dalal V."/>
            <person name="Srivastava S."/>
            <person name="Dixit A."/>
            <person name="Pal A.K."/>
            <person name="Ghazi I.A."/>
            <person name="Yadav M."/>
            <person name="Pandit A."/>
            <person name="Bhargava A."/>
            <person name="Sureshbabu K."/>
            <person name="Batra K."/>
            <person name="Sharma T.R."/>
            <person name="Mohapatra T."/>
            <person name="Singh N.K."/>
            <person name="Messing J."/>
            <person name="Nelson A.B."/>
            <person name="Fuks G."/>
            <person name="Kavchok S."/>
            <person name="Keizer G."/>
            <person name="Linton E."/>
            <person name="Llaca V."/>
            <person name="Song R."/>
            <person name="Tanyolac B."/>
            <person name="Young S."/>
            <person name="Ho-Il K."/>
            <person name="Hahn J.H."/>
            <person name="Sangsakoo G."/>
            <person name="Vanavichit A."/>
            <person name="de Mattos Luiz.A.T."/>
            <person name="Zimmer P.D."/>
            <person name="Malone G."/>
            <person name="Dellagostin O."/>
            <person name="de Oliveira A.C."/>
            <person name="Bevan M."/>
            <person name="Bancroft I."/>
            <person name="Minx P."/>
            <person name="Cordum H."/>
            <person name="Wilson R."/>
            <person name="Cheng Z."/>
            <person name="Jin W."/>
            <person name="Jiang J."/>
            <person name="Leong S.A."/>
            <person name="Iwama H."/>
            <person name="Gojobori T."/>
            <person name="Itoh T."/>
            <person name="Niimura Y."/>
            <person name="Fujii Y."/>
            <person name="Habara T."/>
            <person name="Sakai H."/>
            <person name="Sato Y."/>
            <person name="Wilson G."/>
            <person name="Kumar K."/>
            <person name="McCouch S."/>
            <person name="Juretic N."/>
            <person name="Hoen D."/>
            <person name="Wright S."/>
            <person name="Bruskiewich R."/>
            <person name="Bureau T."/>
            <person name="Miyao A."/>
            <person name="Hirochika H."/>
            <person name="Nishikawa T."/>
            <person name="Kadowaki K."/>
            <person name="Sugiura M."/>
            <person name="Burr B."/>
            <person name="Sasaki T."/>
        </authorList>
    </citation>
    <scope>NUCLEOTIDE SEQUENCE [LARGE SCALE GENOMIC DNA]</scope>
    <source>
        <strain evidence="11">cv. Nipponbare</strain>
    </source>
</reference>
<evidence type="ECO:0000256" key="6">
    <source>
        <dbReference type="ARBA" id="ARBA00023054"/>
    </source>
</evidence>
<dbReference type="AlphaFoldDB" id="A0A0P0Y0B8"/>
<dbReference type="STRING" id="39947.A0A0P0Y0B8"/>
<feature type="domain" description="Disease resistance N-terminal" evidence="7">
    <location>
        <begin position="24"/>
        <end position="106"/>
    </location>
</feature>
<evidence type="ECO:0000256" key="3">
    <source>
        <dbReference type="ARBA" id="ARBA00022737"/>
    </source>
</evidence>
<organism evidence="10 11">
    <name type="scientific">Oryza sativa subsp. japonica</name>
    <name type="common">Rice</name>
    <dbReference type="NCBI Taxonomy" id="39947"/>
    <lineage>
        <taxon>Eukaryota</taxon>
        <taxon>Viridiplantae</taxon>
        <taxon>Streptophyta</taxon>
        <taxon>Embryophyta</taxon>
        <taxon>Tracheophyta</taxon>
        <taxon>Spermatophyta</taxon>
        <taxon>Magnoliopsida</taxon>
        <taxon>Liliopsida</taxon>
        <taxon>Poales</taxon>
        <taxon>Poaceae</taxon>
        <taxon>BOP clade</taxon>
        <taxon>Oryzoideae</taxon>
        <taxon>Oryzeae</taxon>
        <taxon>Oryzinae</taxon>
        <taxon>Oryza</taxon>
        <taxon>Oryza sativa</taxon>
    </lineage>
</organism>
<dbReference type="GO" id="GO:0042742">
    <property type="term" value="P:defense response to bacterium"/>
    <property type="evidence" value="ECO:0007669"/>
    <property type="project" value="UniProtKB-ARBA"/>
</dbReference>
<comment type="similarity">
    <text evidence="1">Belongs to the disease resistance NB-LRR family.</text>
</comment>
<keyword evidence="2" id="KW-0433">Leucine-rich repeat</keyword>
<dbReference type="Gene3D" id="1.20.5.4130">
    <property type="match status" value="1"/>
</dbReference>
<dbReference type="InterPro" id="IPR044974">
    <property type="entry name" value="Disease_R_plants"/>
</dbReference>
<accession>A0A0P0Y0B8</accession>
<dbReference type="GO" id="GO:0000166">
    <property type="term" value="F:nucleotide binding"/>
    <property type="evidence" value="ECO:0007669"/>
    <property type="project" value="UniProtKB-KW"/>
</dbReference>
<protein>
    <submittedName>
        <fullName evidence="10">Os11g0229300 protein</fullName>
    </submittedName>
</protein>